<reference evidence="2" key="1">
    <citation type="submission" date="2020-11" db="EMBL/GenBank/DDBJ databases">
        <title>Sequencing the genomes of 1000 actinobacteria strains.</title>
        <authorList>
            <person name="Klenk H.-P."/>
        </authorList>
    </citation>
    <scope>NUCLEOTIDE SEQUENCE</scope>
    <source>
        <strain evidence="2">DSM 45356</strain>
    </source>
</reference>
<dbReference type="EMBL" id="JADOUF010000001">
    <property type="protein sequence ID" value="MBG6137220.1"/>
    <property type="molecule type" value="Genomic_DNA"/>
</dbReference>
<dbReference type="RefSeq" id="WP_197004106.1">
    <property type="nucleotide sequence ID" value="NZ_BONS01000022.1"/>
</dbReference>
<sequence>MYKKLAIIGGTALVVLGGAALPAVAGPGAGDKPITLDAKGCKLAQDLRPVLDDRLAIINGDANQRGSVTWIKAEAAKARAAGNTKKADKLDKAATKRTEAATKIETRKTKVDKAVTWCTDHGFAAK</sequence>
<proteinExistence type="predicted"/>
<comment type="caution">
    <text evidence="2">The sequence shown here is derived from an EMBL/GenBank/DDBJ whole genome shotgun (WGS) entry which is preliminary data.</text>
</comment>
<dbReference type="Proteomes" id="UP000622552">
    <property type="component" value="Unassembled WGS sequence"/>
</dbReference>
<feature type="signal peptide" evidence="1">
    <location>
        <begin position="1"/>
        <end position="25"/>
    </location>
</feature>
<name>A0A8J7KGD1_9ACTN</name>
<evidence type="ECO:0000256" key="1">
    <source>
        <dbReference type="SAM" id="SignalP"/>
    </source>
</evidence>
<feature type="chain" id="PRO_5035286185" evidence="1">
    <location>
        <begin position="26"/>
        <end position="126"/>
    </location>
</feature>
<protein>
    <submittedName>
        <fullName evidence="2">Uncharacterized protein</fullName>
    </submittedName>
</protein>
<dbReference type="AlphaFoldDB" id="A0A8J7KGD1"/>
<keyword evidence="1" id="KW-0732">Signal</keyword>
<evidence type="ECO:0000313" key="2">
    <source>
        <dbReference type="EMBL" id="MBG6137220.1"/>
    </source>
</evidence>
<gene>
    <name evidence="2" type="ORF">IW245_003414</name>
</gene>
<accession>A0A8J7KGD1</accession>
<evidence type="ECO:0000313" key="3">
    <source>
        <dbReference type="Proteomes" id="UP000622552"/>
    </source>
</evidence>
<organism evidence="2 3">
    <name type="scientific">Longispora fulva</name>
    <dbReference type="NCBI Taxonomy" id="619741"/>
    <lineage>
        <taxon>Bacteria</taxon>
        <taxon>Bacillati</taxon>
        <taxon>Actinomycetota</taxon>
        <taxon>Actinomycetes</taxon>
        <taxon>Micromonosporales</taxon>
        <taxon>Micromonosporaceae</taxon>
        <taxon>Longispora</taxon>
    </lineage>
</organism>
<keyword evidence="3" id="KW-1185">Reference proteome</keyword>